<dbReference type="SMART" id="SM00490">
    <property type="entry name" value="HELICc"/>
    <property type="match status" value="1"/>
</dbReference>
<comment type="similarity">
    <text evidence="5">Belongs to the DEAD box helicase family.</text>
</comment>
<dbReference type="EMBL" id="CAMXCT010005802">
    <property type="protein sequence ID" value="CAI4013303.1"/>
    <property type="molecule type" value="Genomic_DNA"/>
</dbReference>
<dbReference type="EC" id="3.6.4.13" evidence="5"/>
<dbReference type="GO" id="GO:0003723">
    <property type="term" value="F:RNA binding"/>
    <property type="evidence" value="ECO:0007669"/>
    <property type="project" value="UniProtKB-UniRule"/>
</dbReference>
<dbReference type="CDD" id="cd18787">
    <property type="entry name" value="SF2_C_DEAD"/>
    <property type="match status" value="1"/>
</dbReference>
<keyword evidence="10" id="KW-1185">Reference proteome</keyword>
<dbReference type="Proteomes" id="UP001152797">
    <property type="component" value="Unassembled WGS sequence"/>
</dbReference>
<feature type="domain" description="Helicase C-terminal" evidence="7">
    <location>
        <begin position="215"/>
        <end position="378"/>
    </location>
</feature>
<keyword evidence="2 5" id="KW-0378">Hydrolase</keyword>
<evidence type="ECO:0000259" key="7">
    <source>
        <dbReference type="PROSITE" id="PS51194"/>
    </source>
</evidence>
<feature type="domain" description="Helicase ATP-binding" evidence="6">
    <location>
        <begin position="17"/>
        <end position="202"/>
    </location>
</feature>
<accession>A0A9P1GHE9</accession>
<dbReference type="PROSITE" id="PS51194">
    <property type="entry name" value="HELICASE_CTER"/>
    <property type="match status" value="1"/>
</dbReference>
<evidence type="ECO:0000259" key="6">
    <source>
        <dbReference type="PROSITE" id="PS51192"/>
    </source>
</evidence>
<dbReference type="EMBL" id="CAMXCT030005802">
    <property type="protein sequence ID" value="CAL4800615.1"/>
    <property type="molecule type" value="Genomic_DNA"/>
</dbReference>
<dbReference type="Gene3D" id="3.40.50.300">
    <property type="entry name" value="P-loop containing nucleotide triphosphate hydrolases"/>
    <property type="match status" value="2"/>
</dbReference>
<dbReference type="Pfam" id="PF00271">
    <property type="entry name" value="Helicase_C"/>
    <property type="match status" value="1"/>
</dbReference>
<dbReference type="InterPro" id="IPR011545">
    <property type="entry name" value="DEAD/DEAH_box_helicase_dom"/>
</dbReference>
<evidence type="ECO:0000256" key="5">
    <source>
        <dbReference type="RuleBase" id="RU365068"/>
    </source>
</evidence>
<reference evidence="8" key="1">
    <citation type="submission" date="2022-10" db="EMBL/GenBank/DDBJ databases">
        <authorList>
            <person name="Chen Y."/>
            <person name="Dougan E. K."/>
            <person name="Chan C."/>
            <person name="Rhodes N."/>
            <person name="Thang M."/>
        </authorList>
    </citation>
    <scope>NUCLEOTIDE SEQUENCE</scope>
</reference>
<keyword evidence="1 5" id="KW-0547">Nucleotide-binding</keyword>
<sequence>MASFGYERMTPVQTRSFHPILAGQELLARAKTGSGKTLSFLLPAIERIHRLLEGQLQPGAVAMLVLTPVRELSMQVAKEAEKLTSFYQSCRMVCMTGGVPWEEDLQNLNDAGTSTVLLIATPGRLQSHVAKTESFAARLSAVQILVLDEVDQLASDVFRPATLDIVKALPAASQRQGLFYSATLSDDVTALVKAIGREEYAFVDVIQSDDHAPDHIDQHYTVVPTERMTESLWRFTQGVGPDFKAVAIFMTGRIAAYYADAFRKAGTTLAVFEIHARRSQKQRTEESEKFRAASSGILFTSDVSSRGLDYPGVTHVVQMGAAHSRAEYIHRLGRTGRAGANGQGLLLLHEFERDFLEKLTDLTLTELPLESVELKDMPDFQQMPIAKNVKAQAYYSRINHVMRNSAHVPLLDVMREAHRFARSIGATDEEGRPPEITLENATKMGVAEIDDPSVHLVAKSS</sequence>
<dbReference type="Pfam" id="PF00270">
    <property type="entry name" value="DEAD"/>
    <property type="match status" value="1"/>
</dbReference>
<keyword evidence="3 5" id="KW-0067">ATP-binding</keyword>
<evidence type="ECO:0000256" key="2">
    <source>
        <dbReference type="ARBA" id="ARBA00022801"/>
    </source>
</evidence>
<dbReference type="PANTHER" id="PTHR24031">
    <property type="entry name" value="RNA HELICASE"/>
    <property type="match status" value="1"/>
</dbReference>
<dbReference type="GO" id="GO:0003724">
    <property type="term" value="F:RNA helicase activity"/>
    <property type="evidence" value="ECO:0007669"/>
    <property type="project" value="UniProtKB-EC"/>
</dbReference>
<dbReference type="SUPFAM" id="SSF52540">
    <property type="entry name" value="P-loop containing nucleoside triphosphate hydrolases"/>
    <property type="match status" value="1"/>
</dbReference>
<protein>
    <recommendedName>
        <fullName evidence="5">ATP-dependent RNA helicase</fullName>
        <ecNumber evidence="5">3.6.4.13</ecNumber>
    </recommendedName>
</protein>
<evidence type="ECO:0000313" key="9">
    <source>
        <dbReference type="EMBL" id="CAL4800615.1"/>
    </source>
</evidence>
<dbReference type="GO" id="GO:0016787">
    <property type="term" value="F:hydrolase activity"/>
    <property type="evidence" value="ECO:0007669"/>
    <property type="project" value="UniProtKB-KW"/>
</dbReference>
<gene>
    <name evidence="8" type="ORF">C1SCF055_LOCUS38291</name>
</gene>
<evidence type="ECO:0000256" key="3">
    <source>
        <dbReference type="ARBA" id="ARBA00022840"/>
    </source>
</evidence>
<name>A0A9P1GHE9_9DINO</name>
<reference evidence="9 10" key="2">
    <citation type="submission" date="2024-05" db="EMBL/GenBank/DDBJ databases">
        <authorList>
            <person name="Chen Y."/>
            <person name="Shah S."/>
            <person name="Dougan E. K."/>
            <person name="Thang M."/>
            <person name="Chan C."/>
        </authorList>
    </citation>
    <scope>NUCLEOTIDE SEQUENCE [LARGE SCALE GENOMIC DNA]</scope>
</reference>
<organism evidence="8">
    <name type="scientific">Cladocopium goreaui</name>
    <dbReference type="NCBI Taxonomy" id="2562237"/>
    <lineage>
        <taxon>Eukaryota</taxon>
        <taxon>Sar</taxon>
        <taxon>Alveolata</taxon>
        <taxon>Dinophyceae</taxon>
        <taxon>Suessiales</taxon>
        <taxon>Symbiodiniaceae</taxon>
        <taxon>Cladocopium</taxon>
    </lineage>
</organism>
<proteinExistence type="inferred from homology"/>
<evidence type="ECO:0000256" key="4">
    <source>
        <dbReference type="ARBA" id="ARBA00022884"/>
    </source>
</evidence>
<dbReference type="PROSITE" id="PS51192">
    <property type="entry name" value="HELICASE_ATP_BIND_1"/>
    <property type="match status" value="1"/>
</dbReference>
<comment type="catalytic activity">
    <reaction evidence="5">
        <text>ATP + H2O = ADP + phosphate + H(+)</text>
        <dbReference type="Rhea" id="RHEA:13065"/>
        <dbReference type="ChEBI" id="CHEBI:15377"/>
        <dbReference type="ChEBI" id="CHEBI:15378"/>
        <dbReference type="ChEBI" id="CHEBI:30616"/>
        <dbReference type="ChEBI" id="CHEBI:43474"/>
        <dbReference type="ChEBI" id="CHEBI:456216"/>
        <dbReference type="EC" id="3.6.4.13"/>
    </reaction>
</comment>
<dbReference type="GO" id="GO:0005524">
    <property type="term" value="F:ATP binding"/>
    <property type="evidence" value="ECO:0007669"/>
    <property type="project" value="UniProtKB-UniRule"/>
</dbReference>
<keyword evidence="4 5" id="KW-0694">RNA-binding</keyword>
<dbReference type="InterPro" id="IPR001650">
    <property type="entry name" value="Helicase_C-like"/>
</dbReference>
<comment type="domain">
    <text evidence="5">The Q motif is unique to and characteristic of the DEAD box family of RNA helicases and controls ATP binding and hydrolysis.</text>
</comment>
<dbReference type="AlphaFoldDB" id="A0A9P1GHE9"/>
<keyword evidence="5 9" id="KW-0347">Helicase</keyword>
<dbReference type="InterPro" id="IPR027417">
    <property type="entry name" value="P-loop_NTPase"/>
</dbReference>
<comment type="caution">
    <text evidence="8">The sequence shown here is derived from an EMBL/GenBank/DDBJ whole genome shotgun (WGS) entry which is preliminary data.</text>
</comment>
<evidence type="ECO:0000313" key="8">
    <source>
        <dbReference type="EMBL" id="CAI4013303.1"/>
    </source>
</evidence>
<evidence type="ECO:0000256" key="1">
    <source>
        <dbReference type="ARBA" id="ARBA00022741"/>
    </source>
</evidence>
<dbReference type="InterPro" id="IPR014001">
    <property type="entry name" value="Helicase_ATP-bd"/>
</dbReference>
<comment type="function">
    <text evidence="5">RNA helicase.</text>
</comment>
<dbReference type="SMART" id="SM00487">
    <property type="entry name" value="DEXDc"/>
    <property type="match status" value="1"/>
</dbReference>
<evidence type="ECO:0000313" key="10">
    <source>
        <dbReference type="Proteomes" id="UP001152797"/>
    </source>
</evidence>
<dbReference type="OrthoDB" id="414447at2759"/>
<dbReference type="EMBL" id="CAMXCT020005802">
    <property type="protein sequence ID" value="CAL1166678.1"/>
    <property type="molecule type" value="Genomic_DNA"/>
</dbReference>